<accession>A0A381PYQ9</accession>
<evidence type="ECO:0000313" key="1">
    <source>
        <dbReference type="EMBL" id="SUZ72010.1"/>
    </source>
</evidence>
<reference evidence="1" key="1">
    <citation type="submission" date="2018-05" db="EMBL/GenBank/DDBJ databases">
        <authorList>
            <person name="Lanie J.A."/>
            <person name="Ng W.-L."/>
            <person name="Kazmierczak K.M."/>
            <person name="Andrzejewski T.M."/>
            <person name="Davidsen T.M."/>
            <person name="Wayne K.J."/>
            <person name="Tettelin H."/>
            <person name="Glass J.I."/>
            <person name="Rusch D."/>
            <person name="Podicherti R."/>
            <person name="Tsui H.-C.T."/>
            <person name="Winkler M.E."/>
        </authorList>
    </citation>
    <scope>NUCLEOTIDE SEQUENCE</scope>
</reference>
<dbReference type="AlphaFoldDB" id="A0A381PYQ9"/>
<dbReference type="InterPro" id="IPR023296">
    <property type="entry name" value="Glyco_hydro_beta-prop_sf"/>
</dbReference>
<evidence type="ECO:0008006" key="2">
    <source>
        <dbReference type="Google" id="ProtNLM"/>
    </source>
</evidence>
<dbReference type="SUPFAM" id="SSF75005">
    <property type="entry name" value="Arabinanase/levansucrase/invertase"/>
    <property type="match status" value="1"/>
</dbReference>
<protein>
    <recommendedName>
        <fullName evidence="2">Glycosyl hydrolase family 32 N-terminal domain-containing protein</fullName>
    </recommendedName>
</protein>
<organism evidence="1">
    <name type="scientific">marine metagenome</name>
    <dbReference type="NCBI Taxonomy" id="408172"/>
    <lineage>
        <taxon>unclassified sequences</taxon>
        <taxon>metagenomes</taxon>
        <taxon>ecological metagenomes</taxon>
    </lineage>
</organism>
<proteinExistence type="predicted"/>
<gene>
    <name evidence="1" type="ORF">METZ01_LOCUS24864</name>
</gene>
<dbReference type="Gene3D" id="2.115.10.20">
    <property type="entry name" value="Glycosyl hydrolase domain, family 43"/>
    <property type="match status" value="1"/>
</dbReference>
<dbReference type="EMBL" id="UINC01001140">
    <property type="protein sequence ID" value="SUZ72010.1"/>
    <property type="molecule type" value="Genomic_DNA"/>
</dbReference>
<name>A0A381PYQ9_9ZZZZ</name>
<sequence length="274" mass="32277">MRKLIIIPKKLHRENDNINGPTVIKVPKWINDPLGKYYMYFAHHRGSHIKLAYSNNLLDTWNIYQKGVLDINQINGIDHIASPEIYFKNNKIVMIYHSVYDKESQLSSSAISDDGINFIPDQEKFALFYFRRFVYKGEVFGVSKNNSKYGCIYKLINGKYQILNPRFIFNMRHCSILVRKNFVYCYYTKIGDCPERVMKCKINMSTLKPYCISEVFRPLYSWEGSAEPIKKSKFGMVKKKVHQIRDPYVYRASKINYIFYTVQGENGISVFIEK</sequence>